<dbReference type="Proteomes" id="UP000009100">
    <property type="component" value="Chromosome 1"/>
</dbReference>
<dbReference type="PANTHER" id="PTHR33990">
    <property type="entry name" value="PROTEIN YJDN-RELATED"/>
    <property type="match status" value="1"/>
</dbReference>
<dbReference type="CDD" id="cd06588">
    <property type="entry name" value="PhnB_like"/>
    <property type="match status" value="1"/>
</dbReference>
<dbReference type="AlphaFoldDB" id="B7VKS2"/>
<accession>B7VKS2</accession>
<name>B7VKS2_VIBA3</name>
<feature type="domain" description="PhnB-like" evidence="1">
    <location>
        <begin position="16"/>
        <end position="141"/>
    </location>
</feature>
<dbReference type="STRING" id="575788.VS_2724"/>
<sequence length="147" mass="16584">MSMFKGLIEEKHMLTVTPYLFFDGRCSEALDFYHKCFGGVVLSKQLFSDAPQVIEGAQPSWVMHAEFEAFGMKLMMSDGVKAKELEGNNLALSLVTEDTATQEKIFEKLKQGGRIMTPLADTFWGARFGKVEDKFGIRWMVHCDSLS</sequence>
<evidence type="ECO:0000313" key="3">
    <source>
        <dbReference type="Proteomes" id="UP000009100"/>
    </source>
</evidence>
<evidence type="ECO:0000259" key="1">
    <source>
        <dbReference type="Pfam" id="PF06983"/>
    </source>
</evidence>
<dbReference type="Gene3D" id="3.10.180.10">
    <property type="entry name" value="2,3-Dihydroxybiphenyl 1,2-Dioxygenase, domain 1"/>
    <property type="match status" value="1"/>
</dbReference>
<protein>
    <recommendedName>
        <fullName evidence="1">PhnB-like domain-containing protein</fullName>
    </recommendedName>
</protein>
<organism evidence="2 3">
    <name type="scientific">Vibrio atlanticus (strain LGP32)</name>
    <name type="common">Vibrio splendidus (strain Mel32)</name>
    <dbReference type="NCBI Taxonomy" id="575788"/>
    <lineage>
        <taxon>Bacteria</taxon>
        <taxon>Pseudomonadati</taxon>
        <taxon>Pseudomonadota</taxon>
        <taxon>Gammaproteobacteria</taxon>
        <taxon>Vibrionales</taxon>
        <taxon>Vibrionaceae</taxon>
        <taxon>Vibrio</taxon>
    </lineage>
</organism>
<reference evidence="2 3" key="1">
    <citation type="submission" date="2009-02" db="EMBL/GenBank/DDBJ databases">
        <title>Vibrio splendidus str. LGP32 complete genome.</title>
        <authorList>
            <person name="Mazel D."/>
            <person name="Le Roux F."/>
        </authorList>
    </citation>
    <scope>NUCLEOTIDE SEQUENCE [LARGE SCALE GENOMIC DNA]</scope>
    <source>
        <strain evidence="2 3">LGP32</strain>
    </source>
</reference>
<dbReference type="EMBL" id="FM954972">
    <property type="protein sequence ID" value="CAV19974.1"/>
    <property type="molecule type" value="Genomic_DNA"/>
</dbReference>
<dbReference type="KEGG" id="vsp:VS_2724"/>
<dbReference type="PANTHER" id="PTHR33990:SF1">
    <property type="entry name" value="PROTEIN YJDN"/>
    <property type="match status" value="1"/>
</dbReference>
<dbReference type="SUPFAM" id="SSF54593">
    <property type="entry name" value="Glyoxalase/Bleomycin resistance protein/Dihydroxybiphenyl dioxygenase"/>
    <property type="match status" value="1"/>
</dbReference>
<dbReference type="InterPro" id="IPR028973">
    <property type="entry name" value="PhnB-like"/>
</dbReference>
<evidence type="ECO:0000313" key="2">
    <source>
        <dbReference type="EMBL" id="CAV19974.1"/>
    </source>
</evidence>
<proteinExistence type="predicted"/>
<gene>
    <name evidence="2" type="ordered locus">VS_2724</name>
</gene>
<dbReference type="InterPro" id="IPR029068">
    <property type="entry name" value="Glyas_Bleomycin-R_OHBP_Dase"/>
</dbReference>
<dbReference type="Pfam" id="PF06983">
    <property type="entry name" value="3-dmu-9_3-mt"/>
    <property type="match status" value="1"/>
</dbReference>
<dbReference type="eggNOG" id="COG2764">
    <property type="taxonomic scope" value="Bacteria"/>
</dbReference>
<dbReference type="HOGENOM" id="CLU_046006_17_1_6"/>